<gene>
    <name evidence="3" type="ORF">CBER1_10460</name>
</gene>
<dbReference type="OrthoDB" id="3649818at2759"/>
<accession>A0A2S6CBM1</accession>
<protein>
    <submittedName>
        <fullName evidence="3">Uncharacterized protein</fullName>
    </submittedName>
</protein>
<dbReference type="EMBL" id="PNEN01000502">
    <property type="protein sequence ID" value="PPJ57132.1"/>
    <property type="molecule type" value="Genomic_DNA"/>
</dbReference>
<keyword evidence="4" id="KW-1185">Reference proteome</keyword>
<evidence type="ECO:0000256" key="2">
    <source>
        <dbReference type="SAM" id="SignalP"/>
    </source>
</evidence>
<organism evidence="3 4">
    <name type="scientific">Cercospora berteroae</name>
    <dbReference type="NCBI Taxonomy" id="357750"/>
    <lineage>
        <taxon>Eukaryota</taxon>
        <taxon>Fungi</taxon>
        <taxon>Dikarya</taxon>
        <taxon>Ascomycota</taxon>
        <taxon>Pezizomycotina</taxon>
        <taxon>Dothideomycetes</taxon>
        <taxon>Dothideomycetidae</taxon>
        <taxon>Mycosphaerellales</taxon>
        <taxon>Mycosphaerellaceae</taxon>
        <taxon>Cercospora</taxon>
    </lineage>
</organism>
<evidence type="ECO:0000256" key="1">
    <source>
        <dbReference type="SAM" id="MobiDB-lite"/>
    </source>
</evidence>
<reference evidence="4" key="1">
    <citation type="journal article" date="2017" name="bioRxiv">
        <title>Conservation of a gene cluster reveals novel cercosporin biosynthetic mechanisms and extends production to the genus Colletotrichum.</title>
        <authorList>
            <person name="de Jonge R."/>
            <person name="Ebert M.K."/>
            <person name="Huitt-Roehl C.R."/>
            <person name="Pal P."/>
            <person name="Suttle J.C."/>
            <person name="Spanner R.E."/>
            <person name="Neubauer J.D."/>
            <person name="Jurick W.M.II."/>
            <person name="Stott K.A."/>
            <person name="Secor G.A."/>
            <person name="Thomma B.P.H.J."/>
            <person name="Van de Peer Y."/>
            <person name="Townsend C.A."/>
            <person name="Bolton M.D."/>
        </authorList>
    </citation>
    <scope>NUCLEOTIDE SEQUENCE [LARGE SCALE GENOMIC DNA]</scope>
    <source>
        <strain evidence="4">CBS538.71</strain>
    </source>
</reference>
<dbReference type="AlphaFoldDB" id="A0A2S6CBM1"/>
<feature type="chain" id="PRO_5015597741" evidence="2">
    <location>
        <begin position="20"/>
        <end position="218"/>
    </location>
</feature>
<name>A0A2S6CBM1_9PEZI</name>
<dbReference type="Proteomes" id="UP000237631">
    <property type="component" value="Unassembled WGS sequence"/>
</dbReference>
<feature type="region of interest" description="Disordered" evidence="1">
    <location>
        <begin position="123"/>
        <end position="143"/>
    </location>
</feature>
<sequence length="218" mass="24776">MNLRLLALLLLPVVSFALAEFLHICHRMVSNWPYHRLWRWSYYAEPEWLSQPPPIQSFKPKPKRKPIKLRNEKIVFKVKFGELKMLLMIDPDFKKGLKGYGVEKQASHEEVMRIRKAAEKYRACEKRKGRPGHRPSECLPGKMTLTTSTSTVKAAPEIINDSDNDEAHTTQLPQVTAMATATEAVLAVPAAPVRAFDQVQRTQRAEAVRSESDKSEGG</sequence>
<feature type="signal peptide" evidence="2">
    <location>
        <begin position="1"/>
        <end position="19"/>
    </location>
</feature>
<comment type="caution">
    <text evidence="3">The sequence shown here is derived from an EMBL/GenBank/DDBJ whole genome shotgun (WGS) entry which is preliminary data.</text>
</comment>
<evidence type="ECO:0000313" key="3">
    <source>
        <dbReference type="EMBL" id="PPJ57132.1"/>
    </source>
</evidence>
<evidence type="ECO:0000313" key="4">
    <source>
        <dbReference type="Proteomes" id="UP000237631"/>
    </source>
</evidence>
<keyword evidence="2" id="KW-0732">Signal</keyword>
<proteinExistence type="predicted"/>